<comment type="caution">
    <text evidence="1">The sequence shown here is derived from an EMBL/GenBank/DDBJ whole genome shotgun (WGS) entry which is preliminary data.</text>
</comment>
<organism evidence="1 2">
    <name type="scientific">Curtobacterium citreum</name>
    <dbReference type="NCBI Taxonomy" id="2036"/>
    <lineage>
        <taxon>Bacteria</taxon>
        <taxon>Bacillati</taxon>
        <taxon>Actinomycetota</taxon>
        <taxon>Actinomycetes</taxon>
        <taxon>Micrococcales</taxon>
        <taxon>Microbacteriaceae</taxon>
        <taxon>Curtobacterium</taxon>
    </lineage>
</organism>
<evidence type="ECO:0000313" key="2">
    <source>
        <dbReference type="Proteomes" id="UP001370299"/>
    </source>
</evidence>
<gene>
    <name evidence="1" type="ORF">WMN62_04080</name>
</gene>
<dbReference type="RefSeq" id="WP_340195601.1">
    <property type="nucleotide sequence ID" value="NZ_JBBKAP010000003.1"/>
</dbReference>
<evidence type="ECO:0000313" key="1">
    <source>
        <dbReference type="EMBL" id="MEK0170639.1"/>
    </source>
</evidence>
<sequence>MTISFPPLPAVLHVGAGAATPAVQTLLLPSPAAVAGRPGARR</sequence>
<accession>A0ABU8Y7F1</accession>
<dbReference type="Proteomes" id="UP001370299">
    <property type="component" value="Unassembled WGS sequence"/>
</dbReference>
<proteinExistence type="predicted"/>
<reference evidence="1 2" key="1">
    <citation type="submission" date="2024-03" db="EMBL/GenBank/DDBJ databases">
        <title>Whole genomes of four grape xylem sap localized bacterial endophytes.</title>
        <authorList>
            <person name="Kumar G."/>
            <person name="Savka M.A."/>
        </authorList>
    </citation>
    <scope>NUCLEOTIDE SEQUENCE [LARGE SCALE GENOMIC DNA]</scope>
    <source>
        <strain evidence="1 2">RIT_GXS8</strain>
    </source>
</reference>
<name>A0ABU8Y7F1_9MICO</name>
<protein>
    <submittedName>
        <fullName evidence="1">Uncharacterized protein</fullName>
    </submittedName>
</protein>
<dbReference type="EMBL" id="JBBLYY010000024">
    <property type="protein sequence ID" value="MEK0170639.1"/>
    <property type="molecule type" value="Genomic_DNA"/>
</dbReference>
<keyword evidence="2" id="KW-1185">Reference proteome</keyword>